<evidence type="ECO:0000313" key="1">
    <source>
        <dbReference type="EMBL" id="MBP3983600.1"/>
    </source>
</evidence>
<dbReference type="EMBL" id="JAGKTC010000001">
    <property type="protein sequence ID" value="MBP3983600.1"/>
    <property type="molecule type" value="Genomic_DNA"/>
</dbReference>
<accession>A0A940WZU1</accession>
<sequence>MFGSGRIVVIDDEEAYLTQLAGTLHRMGVPCIPIHYTGGIPEDAGWLSGCRIAFCDLHLMPAAANIKSNYAAIGSLLDRMATKESSLLLVLWTRYPEDAAGLEEYLAERHPDSVPATILPLDKKDFGGDRGADLPNAVRDKLQGIPQLRALYEWQDDVSTAAAACVGSLVGLARGMDGDMNGSLDKVLSALAQKATGVEIAAAHPGAALQDILSALLADRLSHLPEDAQHDELWKKAMPSAMASTKCGAAVVGGVAAINTALHIAHPHGEHMSGRDRGAVIAVPCPSLFRHRFASNEKAVREKFAIKHDTPVRWVGIQIEASCDHAQRKSLSIPYILGAEVASDTKPTNSSPAVWKSPVFLSEKKEAVKIFANVGLTTSISWKRAEGRSVLYRFRDPLVSALTVIKAQHEMRPGIISLDGRD</sequence>
<name>A0A940WZU1_9GAMM</name>
<reference evidence="1" key="1">
    <citation type="journal article" date="2016" name="Int. J. Syst. Evol. Microbiol.">
        <title>Pseudoxanthomonas helianthi sp. nov., isolated from roots of Jerusalem artichoke (Helianthus tuberosus).</title>
        <authorList>
            <person name="Kittiwongwattana C."/>
            <person name="Thawai C."/>
        </authorList>
    </citation>
    <scope>NUCLEOTIDE SEQUENCE</scope>
    <source>
        <strain evidence="1">110414</strain>
    </source>
</reference>
<keyword evidence="2" id="KW-1185">Reference proteome</keyword>
<organism evidence="1 2">
    <name type="scientific">Pseudoxanthomonas helianthi</name>
    <dbReference type="NCBI Taxonomy" id="1453541"/>
    <lineage>
        <taxon>Bacteria</taxon>
        <taxon>Pseudomonadati</taxon>
        <taxon>Pseudomonadota</taxon>
        <taxon>Gammaproteobacteria</taxon>
        <taxon>Lysobacterales</taxon>
        <taxon>Lysobacteraceae</taxon>
        <taxon>Pseudoxanthomonas</taxon>
    </lineage>
</organism>
<dbReference type="AlphaFoldDB" id="A0A940WZU1"/>
<dbReference type="Proteomes" id="UP000673447">
    <property type="component" value="Unassembled WGS sequence"/>
</dbReference>
<evidence type="ECO:0000313" key="2">
    <source>
        <dbReference type="Proteomes" id="UP000673447"/>
    </source>
</evidence>
<comment type="caution">
    <text evidence="1">The sequence shown here is derived from an EMBL/GenBank/DDBJ whole genome shotgun (WGS) entry which is preliminary data.</text>
</comment>
<proteinExistence type="predicted"/>
<protein>
    <submittedName>
        <fullName evidence="1">Uncharacterized protein</fullName>
    </submittedName>
</protein>
<reference evidence="1" key="2">
    <citation type="submission" date="2021-03" db="EMBL/GenBank/DDBJ databases">
        <authorList>
            <person name="Cao W."/>
        </authorList>
    </citation>
    <scope>NUCLEOTIDE SEQUENCE</scope>
    <source>
        <strain evidence="1">110414</strain>
    </source>
</reference>
<dbReference type="RefSeq" id="WP_210535434.1">
    <property type="nucleotide sequence ID" value="NZ_JAGKTC010000001.1"/>
</dbReference>
<gene>
    <name evidence="1" type="ORF">J5837_04100</name>
</gene>